<protein>
    <recommendedName>
        <fullName evidence="3">F-box domain-containing protein</fullName>
    </recommendedName>
</protein>
<dbReference type="Gramene" id="TKW23382">
    <property type="protein sequence ID" value="TKW23382"/>
    <property type="gene ID" value="SEVIR_4G288500v2"/>
</dbReference>
<evidence type="ECO:0000313" key="1">
    <source>
        <dbReference type="EMBL" id="TKW23382.1"/>
    </source>
</evidence>
<keyword evidence="2" id="KW-1185">Reference proteome</keyword>
<accession>A0A4U6V4U6</accession>
<organism evidence="1 2">
    <name type="scientific">Setaria viridis</name>
    <name type="common">Green bristlegrass</name>
    <name type="synonym">Setaria italica subsp. viridis</name>
    <dbReference type="NCBI Taxonomy" id="4556"/>
    <lineage>
        <taxon>Eukaryota</taxon>
        <taxon>Viridiplantae</taxon>
        <taxon>Streptophyta</taxon>
        <taxon>Embryophyta</taxon>
        <taxon>Tracheophyta</taxon>
        <taxon>Spermatophyta</taxon>
        <taxon>Magnoliopsida</taxon>
        <taxon>Liliopsida</taxon>
        <taxon>Poales</taxon>
        <taxon>Poaceae</taxon>
        <taxon>PACMAD clade</taxon>
        <taxon>Panicoideae</taxon>
        <taxon>Panicodae</taxon>
        <taxon>Paniceae</taxon>
        <taxon>Cenchrinae</taxon>
        <taxon>Setaria</taxon>
    </lineage>
</organism>
<name>A0A4U6V4U6_SETVI</name>
<proteinExistence type="predicted"/>
<reference evidence="1" key="1">
    <citation type="submission" date="2019-03" db="EMBL/GenBank/DDBJ databases">
        <title>WGS assembly of Setaria viridis.</title>
        <authorList>
            <person name="Huang P."/>
            <person name="Jenkins J."/>
            <person name="Grimwood J."/>
            <person name="Barry K."/>
            <person name="Healey A."/>
            <person name="Mamidi S."/>
            <person name="Sreedasyam A."/>
            <person name="Shu S."/>
            <person name="Feldman M."/>
            <person name="Wu J."/>
            <person name="Yu Y."/>
            <person name="Chen C."/>
            <person name="Johnson J."/>
            <person name="Rokhsar D."/>
            <person name="Baxter I."/>
            <person name="Schmutz J."/>
            <person name="Brutnell T."/>
            <person name="Kellogg E."/>
        </authorList>
    </citation>
    <scope>NUCLEOTIDE SEQUENCE [LARGE SCALE GENOMIC DNA]</scope>
</reference>
<dbReference type="EMBL" id="CM016555">
    <property type="protein sequence ID" value="TKW23382.1"/>
    <property type="molecule type" value="Genomic_DNA"/>
</dbReference>
<dbReference type="PANTHER" id="PTHR31639">
    <property type="entry name" value="F-BOX PROTEIN-LIKE"/>
    <property type="match status" value="1"/>
</dbReference>
<sequence length="298" mass="33478">MAVVSDLPPELLDLIRARLPLREAARASVLSAAWGRSWRDLSDIDFTSSTCDRAAIDAVLAGVRRARLNALSEKMLQSFDLNFNAVSSPPPSILPNSMFAYGALKDLFLTCCVLPAASFTKLCLICSSFAKGSDVEAMIAMPQKLEELTMRVIEVAEAWGTHGVFSAACMESSVENLLYNYYSLQIPLPKEIPASYEDLRRLILRMDYNKAPDISTTIYFLRSARKLTQLVVQYLNIRRDSFSALNEPPYSWAVGWSELCLCLGFLHVRKYRSTAHRAGFHAFGLIQSKEYLKQSRWI</sequence>
<dbReference type="OMA" id="EAMIAMP"/>
<evidence type="ECO:0008006" key="3">
    <source>
        <dbReference type="Google" id="ProtNLM"/>
    </source>
</evidence>
<dbReference type="PANTHER" id="PTHR31639:SF56">
    <property type="entry name" value="OS08G0461800 PROTEIN"/>
    <property type="match status" value="1"/>
</dbReference>
<dbReference type="SUPFAM" id="SSF52047">
    <property type="entry name" value="RNI-like"/>
    <property type="match status" value="1"/>
</dbReference>
<dbReference type="InterPro" id="IPR036047">
    <property type="entry name" value="F-box-like_dom_sf"/>
</dbReference>
<evidence type="ECO:0000313" key="2">
    <source>
        <dbReference type="Proteomes" id="UP000298652"/>
    </source>
</evidence>
<dbReference type="SUPFAM" id="SSF81383">
    <property type="entry name" value="F-box domain"/>
    <property type="match status" value="1"/>
</dbReference>
<gene>
    <name evidence="1" type="ORF">SEVIR_4G288500v2</name>
</gene>
<dbReference type="Proteomes" id="UP000298652">
    <property type="component" value="Chromosome 4"/>
</dbReference>
<dbReference type="AlphaFoldDB" id="A0A4U6V4U6"/>